<protein>
    <submittedName>
        <fullName evidence="4">DEAD/DEAH box helicase</fullName>
    </submittedName>
</protein>
<dbReference type="Pfam" id="PF12419">
    <property type="entry name" value="DUF3670"/>
    <property type="match status" value="1"/>
</dbReference>
<feature type="domain" description="Helicase C-terminal" evidence="3">
    <location>
        <begin position="930"/>
        <end position="1089"/>
    </location>
</feature>
<dbReference type="InterPro" id="IPR050496">
    <property type="entry name" value="SNF2_RAD54_helicase_repair"/>
</dbReference>
<keyword evidence="1" id="KW-0378">Hydrolase</keyword>
<dbReference type="GO" id="GO:0005524">
    <property type="term" value="F:ATP binding"/>
    <property type="evidence" value="ECO:0007669"/>
    <property type="project" value="InterPro"/>
</dbReference>
<feature type="domain" description="Helicase ATP-binding" evidence="2">
    <location>
        <begin position="641"/>
        <end position="807"/>
    </location>
</feature>
<dbReference type="CDD" id="cd18793">
    <property type="entry name" value="SF2_C_SNF"/>
    <property type="match status" value="1"/>
</dbReference>
<proteinExistence type="predicted"/>
<dbReference type="InterPro" id="IPR027417">
    <property type="entry name" value="P-loop_NTPase"/>
</dbReference>
<dbReference type="EMBL" id="DSMG01000179">
    <property type="protein sequence ID" value="HDX33230.1"/>
    <property type="molecule type" value="Genomic_DNA"/>
</dbReference>
<dbReference type="SMART" id="SM00490">
    <property type="entry name" value="HELICc"/>
    <property type="match status" value="1"/>
</dbReference>
<dbReference type="GO" id="GO:0004386">
    <property type="term" value="F:helicase activity"/>
    <property type="evidence" value="ECO:0007669"/>
    <property type="project" value="UniProtKB-KW"/>
</dbReference>
<dbReference type="GO" id="GO:0015616">
    <property type="term" value="F:DNA translocase activity"/>
    <property type="evidence" value="ECO:0007669"/>
    <property type="project" value="TreeGrafter"/>
</dbReference>
<evidence type="ECO:0000259" key="2">
    <source>
        <dbReference type="PROSITE" id="PS51192"/>
    </source>
</evidence>
<keyword evidence="4" id="KW-0347">Helicase</keyword>
<dbReference type="Pfam" id="PF00271">
    <property type="entry name" value="Helicase_C"/>
    <property type="match status" value="1"/>
</dbReference>
<sequence>MPLTLHAAWLPQREPWFDGNLFLWAESLEFPKNFRPEAPDALNGGTPVRQRTSKIPSHPGQLAINQLRVLIAEELPHLPVQSMRPTSVNVWLPSRDGAPLARRSILQQNDAGQRTNATIVLAAWQVTGLTIGALDALHFLSQTRRSNASSSGQRDIVRLRFGNDILYWSNAAKFALELLIGQHYVPALHFGDSSTLFAIWQPVLLDDRIRRRFARLVETMPPVCRAYNLERVEEAPSPHQLTEHFVAAMVDIAVRTWGNGVIQNAETPVLQWVRQLRSKERRLVLPPQPAFQFIREWQTWIEQLHVTSDANFRITFELVEPDQPGYSAGYTGALNNQTPEAASSHAHWTLRYYLQARDDLRLLIPAEQVWAAHNGILRFGSRRVDRPQERLLAGLGVASRLFAPIERSLRSPRPTQAELTPEEAHEFLREAAPLLENNGFGVLTPEWWNTRQRMRLGLRLRLAVEEDARWRSDDNLNGVLPAEYARQMPVRFSWELTLGAERLSQPDFEALTRHNVPLLKLNGRWIELDPRQVQIAKKFLSERPASGQMSLLQAIRMAQAYLDQGSETEGKSTSWIEAEVDLAPGVGEETALPLEAVDVDGWLRFVLDHLRTQKQVVELAEPPGFAGELRPYQRRGVGWLVYLRRLGLGACLADDMGLGKTVQAIAMLLHERANGTSQKPLPPALLVCPTSVIANWRREVERFAPGFRVMVHHGAGRLSGAEFLAAVAQSDLVITSYGTVRRDLDLLQQCIWSDLILDEAQNIKNPGAKQSQAVRQIVAHNRVALTGTPVENHLTELWSVLEFLNPGYLGSHEQFRRRFVIPVERYNDEERAQELRRLVQPFLLRRLKSDPTIISDLPEKNEMVVYCSLTREQAALYETTVQEALEKLDRTDGIQRRGLVLSLLTRLKQICNHPAQFLKQEGPLRNRSGKLERLTEMLEEALSVGDHALIFTQFVEMGELLQRHLSERLQTEVLFLHGGTPANQRSQMVEAFQREDGPPIFVLSLRAGGFGLNLTRANHVFHFDRWWNPAVENQATDRAFRIGQRRNVQVHKFVVAGTLEERINAILETKQSLAETIVGSGEAWLTELNTEELREILMLRRETLDD</sequence>
<keyword evidence="4" id="KW-0067">ATP-binding</keyword>
<dbReference type="SUPFAM" id="SSF52540">
    <property type="entry name" value="P-loop containing nucleoside triphosphate hydrolases"/>
    <property type="match status" value="2"/>
</dbReference>
<dbReference type="Gene3D" id="3.40.50.300">
    <property type="entry name" value="P-loop containing nucleotide triphosphate hydrolases"/>
    <property type="match status" value="1"/>
</dbReference>
<dbReference type="FunFam" id="3.40.50.300:FF:000533">
    <property type="entry name" value="Helicase, Snf2 family"/>
    <property type="match status" value="1"/>
</dbReference>
<dbReference type="PANTHER" id="PTHR45629:SF7">
    <property type="entry name" value="DNA EXCISION REPAIR PROTEIN ERCC-6-RELATED"/>
    <property type="match status" value="1"/>
</dbReference>
<evidence type="ECO:0000256" key="1">
    <source>
        <dbReference type="ARBA" id="ARBA00022801"/>
    </source>
</evidence>
<dbReference type="InterPro" id="IPR022138">
    <property type="entry name" value="DUF3670"/>
</dbReference>
<organism evidence="4">
    <name type="scientific">Caldilinea aerophila</name>
    <dbReference type="NCBI Taxonomy" id="133453"/>
    <lineage>
        <taxon>Bacteria</taxon>
        <taxon>Bacillati</taxon>
        <taxon>Chloroflexota</taxon>
        <taxon>Caldilineae</taxon>
        <taxon>Caldilineales</taxon>
        <taxon>Caldilineaceae</taxon>
        <taxon>Caldilinea</taxon>
    </lineage>
</organism>
<dbReference type="Pfam" id="PF00176">
    <property type="entry name" value="SNF2-rel_dom"/>
    <property type="match status" value="1"/>
</dbReference>
<dbReference type="InterPro" id="IPR000330">
    <property type="entry name" value="SNF2_N"/>
</dbReference>
<dbReference type="SMART" id="SM00487">
    <property type="entry name" value="DEXDc"/>
    <property type="match status" value="1"/>
</dbReference>
<keyword evidence="4" id="KW-0547">Nucleotide-binding</keyword>
<dbReference type="PANTHER" id="PTHR45629">
    <property type="entry name" value="SNF2/RAD54 FAMILY MEMBER"/>
    <property type="match status" value="1"/>
</dbReference>
<name>A0A7C1JZN7_9CHLR</name>
<evidence type="ECO:0000313" key="4">
    <source>
        <dbReference type="EMBL" id="HDX33230.1"/>
    </source>
</evidence>
<comment type="caution">
    <text evidence="4">The sequence shown here is derived from an EMBL/GenBank/DDBJ whole genome shotgun (WGS) entry which is preliminary data.</text>
</comment>
<dbReference type="PROSITE" id="PS51192">
    <property type="entry name" value="HELICASE_ATP_BIND_1"/>
    <property type="match status" value="1"/>
</dbReference>
<dbReference type="AlphaFoldDB" id="A0A7C1JZN7"/>
<dbReference type="CDD" id="cd18012">
    <property type="entry name" value="DEXQc_arch_SWI2_SNF2"/>
    <property type="match status" value="1"/>
</dbReference>
<dbReference type="InterPro" id="IPR001650">
    <property type="entry name" value="Helicase_C-like"/>
</dbReference>
<dbReference type="InterPro" id="IPR014001">
    <property type="entry name" value="Helicase_ATP-bd"/>
</dbReference>
<accession>A0A7C1JZN7</accession>
<dbReference type="InterPro" id="IPR038718">
    <property type="entry name" value="SNF2-like_sf"/>
</dbReference>
<dbReference type="PROSITE" id="PS51194">
    <property type="entry name" value="HELICASE_CTER"/>
    <property type="match status" value="1"/>
</dbReference>
<reference evidence="4" key="1">
    <citation type="journal article" date="2020" name="mSystems">
        <title>Genome- and Community-Level Interaction Insights into Carbon Utilization and Element Cycling Functions of Hydrothermarchaeota in Hydrothermal Sediment.</title>
        <authorList>
            <person name="Zhou Z."/>
            <person name="Liu Y."/>
            <person name="Xu W."/>
            <person name="Pan J."/>
            <person name="Luo Z.H."/>
            <person name="Li M."/>
        </authorList>
    </citation>
    <scope>NUCLEOTIDE SEQUENCE [LARGE SCALE GENOMIC DNA]</scope>
    <source>
        <strain evidence="4">SpSt-289</strain>
    </source>
</reference>
<dbReference type="InterPro" id="IPR049730">
    <property type="entry name" value="SNF2/RAD54-like_C"/>
</dbReference>
<dbReference type="GO" id="GO:0016787">
    <property type="term" value="F:hydrolase activity"/>
    <property type="evidence" value="ECO:0007669"/>
    <property type="project" value="UniProtKB-KW"/>
</dbReference>
<gene>
    <name evidence="4" type="ORF">ENQ20_17330</name>
</gene>
<dbReference type="Gene3D" id="3.40.50.10810">
    <property type="entry name" value="Tandem AAA-ATPase domain"/>
    <property type="match status" value="1"/>
</dbReference>
<evidence type="ECO:0000259" key="3">
    <source>
        <dbReference type="PROSITE" id="PS51194"/>
    </source>
</evidence>